<name>A0ABW5U430_9RHOB</name>
<evidence type="ECO:0008006" key="4">
    <source>
        <dbReference type="Google" id="ProtNLM"/>
    </source>
</evidence>
<evidence type="ECO:0000313" key="3">
    <source>
        <dbReference type="Proteomes" id="UP001597474"/>
    </source>
</evidence>
<feature type="coiled-coil region" evidence="1">
    <location>
        <begin position="10"/>
        <end position="67"/>
    </location>
</feature>
<keyword evidence="3" id="KW-1185">Reference proteome</keyword>
<sequence>MFRDAWDMRLSQAEEQRTEWQSQIKASETQIEELLDRIIDAKSDSVVAAYEKRIDKLEREKIVLAERASKTVPPKGRLEECMELSLRFLSNPWEIYEKGSYALRQTVLRLAFVEPLRYHPNGVYGTPKFAFPFKALAGFSMPKSEMVL</sequence>
<evidence type="ECO:0000313" key="2">
    <source>
        <dbReference type="EMBL" id="MFD2740459.1"/>
    </source>
</evidence>
<keyword evidence="1" id="KW-0175">Coiled coil</keyword>
<organism evidence="2 3">
    <name type="scientific">Sulfitobacter aestuarii</name>
    <dbReference type="NCBI Taxonomy" id="2161676"/>
    <lineage>
        <taxon>Bacteria</taxon>
        <taxon>Pseudomonadati</taxon>
        <taxon>Pseudomonadota</taxon>
        <taxon>Alphaproteobacteria</taxon>
        <taxon>Rhodobacterales</taxon>
        <taxon>Roseobacteraceae</taxon>
        <taxon>Sulfitobacter</taxon>
    </lineage>
</organism>
<evidence type="ECO:0000256" key="1">
    <source>
        <dbReference type="SAM" id="Coils"/>
    </source>
</evidence>
<dbReference type="RefSeq" id="WP_386374996.1">
    <property type="nucleotide sequence ID" value="NZ_JBHUMP010000010.1"/>
</dbReference>
<dbReference type="Proteomes" id="UP001597474">
    <property type="component" value="Unassembled WGS sequence"/>
</dbReference>
<proteinExistence type="predicted"/>
<dbReference type="EMBL" id="JBHUMP010000010">
    <property type="protein sequence ID" value="MFD2740459.1"/>
    <property type="molecule type" value="Genomic_DNA"/>
</dbReference>
<accession>A0ABW5U430</accession>
<gene>
    <name evidence="2" type="ORF">ACFSUD_12805</name>
</gene>
<reference evidence="3" key="1">
    <citation type="journal article" date="2019" name="Int. J. Syst. Evol. Microbiol.">
        <title>The Global Catalogue of Microorganisms (GCM) 10K type strain sequencing project: providing services to taxonomists for standard genome sequencing and annotation.</title>
        <authorList>
            <consortium name="The Broad Institute Genomics Platform"/>
            <consortium name="The Broad Institute Genome Sequencing Center for Infectious Disease"/>
            <person name="Wu L."/>
            <person name="Ma J."/>
        </authorList>
    </citation>
    <scope>NUCLEOTIDE SEQUENCE [LARGE SCALE GENOMIC DNA]</scope>
    <source>
        <strain evidence="3">TISTR 2562</strain>
    </source>
</reference>
<comment type="caution">
    <text evidence="2">The sequence shown here is derived from an EMBL/GenBank/DDBJ whole genome shotgun (WGS) entry which is preliminary data.</text>
</comment>
<protein>
    <recommendedName>
        <fullName evidence="4">Recombinase</fullName>
    </recommendedName>
</protein>